<sequence length="215" mass="23637">MPTTTKNPDELPSATLLSKVASYPVLDRDGKEHRFQDLYAGPDTTERTLIVFVRHFFCGSCQEYITRLSTALPLNTLAALTPPTSIIIIGCGSPELIPYYATQSSTPYTIYADPTRKLYEELGMITSWNVGEQPGYISKSVARLAVEGIWQGLRQVFSGLVFSAGPGQQQGGEFLFEKSGEVRWCHRMQSSWGHTEIGDLEGILRGKQVGGGEGQ</sequence>
<dbReference type="InterPro" id="IPR032801">
    <property type="entry name" value="PXL2A/B/C"/>
</dbReference>
<name>A0A0U5CQC3_ASPCI</name>
<reference evidence="2" key="1">
    <citation type="journal article" date="2016" name="Genome Announc.">
        <title>Draft genome sequences of fungus Aspergillus calidoustus.</title>
        <authorList>
            <person name="Horn F."/>
            <person name="Linde J."/>
            <person name="Mattern D.J."/>
            <person name="Walther G."/>
            <person name="Guthke R."/>
            <person name="Scherlach K."/>
            <person name="Martin K."/>
            <person name="Brakhage A.A."/>
            <person name="Petzke L."/>
            <person name="Valiante V."/>
        </authorList>
    </citation>
    <scope>NUCLEOTIDE SEQUENCE [LARGE SCALE GENOMIC DNA]</scope>
    <source>
        <strain evidence="2">SF006504</strain>
    </source>
</reference>
<dbReference type="AlphaFoldDB" id="A0A0U5CQC3"/>
<dbReference type="STRING" id="454130.A0A0U5CQC3"/>
<dbReference type="PANTHER" id="PTHR28630">
    <property type="match status" value="1"/>
</dbReference>
<dbReference type="Proteomes" id="UP000054771">
    <property type="component" value="Unassembled WGS sequence"/>
</dbReference>
<dbReference type="FunFam" id="3.40.30.10:FF:000404">
    <property type="entry name" value="WGS project CABT00000000 data, contig 2.14"/>
    <property type="match status" value="1"/>
</dbReference>
<evidence type="ECO:0008006" key="3">
    <source>
        <dbReference type="Google" id="ProtNLM"/>
    </source>
</evidence>
<dbReference type="PANTHER" id="PTHR28630:SF3">
    <property type="entry name" value="PEROXIREDOXIN-LIKE 2C"/>
    <property type="match status" value="1"/>
</dbReference>
<proteinExistence type="predicted"/>
<dbReference type="Gene3D" id="3.40.30.10">
    <property type="entry name" value="Glutaredoxin"/>
    <property type="match status" value="1"/>
</dbReference>
<dbReference type="EMBL" id="CDMC01000006">
    <property type="protein sequence ID" value="CEN61678.1"/>
    <property type="molecule type" value="Genomic_DNA"/>
</dbReference>
<dbReference type="SUPFAM" id="SSF52833">
    <property type="entry name" value="Thioredoxin-like"/>
    <property type="match status" value="1"/>
</dbReference>
<gene>
    <name evidence="1" type="ORF">ASPCAL08329</name>
</gene>
<dbReference type="OrthoDB" id="40334at2759"/>
<dbReference type="OMA" id="HTFKSIY"/>
<keyword evidence="2" id="KW-1185">Reference proteome</keyword>
<dbReference type="Pfam" id="PF13911">
    <property type="entry name" value="AhpC-TSA_2"/>
    <property type="match status" value="1"/>
</dbReference>
<dbReference type="InterPro" id="IPR036249">
    <property type="entry name" value="Thioredoxin-like_sf"/>
</dbReference>
<protein>
    <recommendedName>
        <fullName evidence="3">AhpC/TSA antioxidant enzyme-domain-containing protein</fullName>
    </recommendedName>
</protein>
<accession>A0A0U5CQC3</accession>
<evidence type="ECO:0000313" key="1">
    <source>
        <dbReference type="EMBL" id="CEN61678.1"/>
    </source>
</evidence>
<evidence type="ECO:0000313" key="2">
    <source>
        <dbReference type="Proteomes" id="UP000054771"/>
    </source>
</evidence>
<organism evidence="1 2">
    <name type="scientific">Aspergillus calidoustus</name>
    <dbReference type="NCBI Taxonomy" id="454130"/>
    <lineage>
        <taxon>Eukaryota</taxon>
        <taxon>Fungi</taxon>
        <taxon>Dikarya</taxon>
        <taxon>Ascomycota</taxon>
        <taxon>Pezizomycotina</taxon>
        <taxon>Eurotiomycetes</taxon>
        <taxon>Eurotiomycetidae</taxon>
        <taxon>Eurotiales</taxon>
        <taxon>Aspergillaceae</taxon>
        <taxon>Aspergillus</taxon>
        <taxon>Aspergillus subgen. Nidulantes</taxon>
    </lineage>
</organism>
<dbReference type="CDD" id="cd02970">
    <property type="entry name" value="PRX_like2"/>
    <property type="match status" value="1"/>
</dbReference>